<evidence type="ECO:0000313" key="2">
    <source>
        <dbReference type="EMBL" id="QCD46242.1"/>
    </source>
</evidence>
<dbReference type="EMBL" id="CP012543">
    <property type="protein sequence ID" value="QCD46242.1"/>
    <property type="molecule type" value="Genomic_DNA"/>
</dbReference>
<dbReference type="AlphaFoldDB" id="A0A6G5QKV7"/>
<reference evidence="2 3" key="1">
    <citation type="submission" date="2016-07" db="EMBL/GenBank/DDBJ databases">
        <title>Comparative genomics of the Campylobacter concisus group.</title>
        <authorList>
            <person name="Miller W.G."/>
            <person name="Yee E."/>
            <person name="Chapman M.H."/>
            <person name="Huynh S."/>
            <person name="Bono J.L."/>
            <person name="On S.L.W."/>
            <person name="StLeger J."/>
            <person name="Foster G."/>
            <person name="Parker C.T."/>
        </authorList>
    </citation>
    <scope>NUCLEOTIDE SEQUENCE [LARGE SCALE GENOMIC DNA]</scope>
    <source>
        <strain evidence="2 3">ATCC 33238</strain>
    </source>
</reference>
<dbReference type="RefSeq" id="WP_004319147.1">
    <property type="nucleotide sequence ID" value="NZ_CAURIV010000002.1"/>
</dbReference>
<name>A0A6G5QKV7_CAMRE</name>
<evidence type="ECO:0008006" key="4">
    <source>
        <dbReference type="Google" id="ProtNLM"/>
    </source>
</evidence>
<dbReference type="Proteomes" id="UP000502377">
    <property type="component" value="Chromosome"/>
</dbReference>
<dbReference type="KEGG" id="crx:CRECT_0552"/>
<accession>A0A6G5QKV7</accession>
<keyword evidence="1" id="KW-0472">Membrane</keyword>
<gene>
    <name evidence="2" type="ORF">CRECT_0552</name>
</gene>
<keyword evidence="1" id="KW-0812">Transmembrane</keyword>
<protein>
    <recommendedName>
        <fullName evidence="4">Periplasmic protein</fullName>
    </recommendedName>
</protein>
<evidence type="ECO:0000256" key="1">
    <source>
        <dbReference type="SAM" id="Phobius"/>
    </source>
</evidence>
<keyword evidence="1" id="KW-1133">Transmembrane helix</keyword>
<organism evidence="2 3">
    <name type="scientific">Campylobacter rectus</name>
    <name type="common">Wolinella recta</name>
    <dbReference type="NCBI Taxonomy" id="203"/>
    <lineage>
        <taxon>Bacteria</taxon>
        <taxon>Pseudomonadati</taxon>
        <taxon>Campylobacterota</taxon>
        <taxon>Epsilonproteobacteria</taxon>
        <taxon>Campylobacterales</taxon>
        <taxon>Campylobacteraceae</taxon>
        <taxon>Campylobacter</taxon>
    </lineage>
</organism>
<evidence type="ECO:0000313" key="3">
    <source>
        <dbReference type="Proteomes" id="UP000502377"/>
    </source>
</evidence>
<proteinExistence type="predicted"/>
<feature type="transmembrane region" description="Helical" evidence="1">
    <location>
        <begin position="6"/>
        <end position="25"/>
    </location>
</feature>
<sequence length="161" mass="18461">MKRYLLWGAMAFLSVFVCMCGALLYKYADVNLKEPTPTELKMSQNNEEQNLSAGPALWVGEMANLAPKKYALASNEIFIEFRDEPKAAIKTAYQLMIDKNDLYSMFCLTQILKNIPVDFSVVKENSQNLIYINTQDNGVLDRIINELKAYDIRSTFKEIRL</sequence>